<comment type="caution">
    <text evidence="2">The sequence shown here is derived from an EMBL/GenBank/DDBJ whole genome shotgun (WGS) entry which is preliminary data.</text>
</comment>
<protein>
    <submittedName>
        <fullName evidence="2">Uncharacterized protein</fullName>
    </submittedName>
</protein>
<proteinExistence type="predicted"/>
<feature type="compositionally biased region" description="Polar residues" evidence="1">
    <location>
        <begin position="103"/>
        <end position="118"/>
    </location>
</feature>
<evidence type="ECO:0000313" key="3">
    <source>
        <dbReference type="Proteomes" id="UP000828390"/>
    </source>
</evidence>
<reference evidence="2" key="1">
    <citation type="journal article" date="2019" name="bioRxiv">
        <title>The Genome of the Zebra Mussel, Dreissena polymorpha: A Resource for Invasive Species Research.</title>
        <authorList>
            <person name="McCartney M.A."/>
            <person name="Auch B."/>
            <person name="Kono T."/>
            <person name="Mallez S."/>
            <person name="Zhang Y."/>
            <person name="Obille A."/>
            <person name="Becker A."/>
            <person name="Abrahante J.E."/>
            <person name="Garbe J."/>
            <person name="Badalamenti J.P."/>
            <person name="Herman A."/>
            <person name="Mangelson H."/>
            <person name="Liachko I."/>
            <person name="Sullivan S."/>
            <person name="Sone E.D."/>
            <person name="Koren S."/>
            <person name="Silverstein K.A.T."/>
            <person name="Beckman K.B."/>
            <person name="Gohl D.M."/>
        </authorList>
    </citation>
    <scope>NUCLEOTIDE SEQUENCE</scope>
    <source>
        <strain evidence="2">Duluth1</strain>
        <tissue evidence="2">Whole animal</tissue>
    </source>
</reference>
<feature type="compositionally biased region" description="Basic residues" evidence="1">
    <location>
        <begin position="90"/>
        <end position="102"/>
    </location>
</feature>
<sequence length="249" mass="28538">MPRNMGIKKHETIASLVERFNRLKLTQHTEPVYHKLRKDDVIKQRSPVLQSDVAKKRSPVNEMHMRNKEERSDSHCNADDVKLPSPIQGRRSKVHSNRKTIKKTSTLQNSPSSGRKTVSFKSPLYDEYEIPRLTREFTFLIQSHTVEEHNYSSYGHSGGEIMIDASSDHNDLNCKEEKTKFVVEAEATLHSLIRTEHSRDTVSMYATISSHDHSAVKQSSPHGKTSKIDKIDATQNKFIVPNKNPNIHF</sequence>
<dbReference type="EMBL" id="JAIWYP010000015">
    <property type="protein sequence ID" value="KAH3699908.1"/>
    <property type="molecule type" value="Genomic_DNA"/>
</dbReference>
<evidence type="ECO:0000256" key="1">
    <source>
        <dbReference type="SAM" id="MobiDB-lite"/>
    </source>
</evidence>
<feature type="compositionally biased region" description="Basic and acidic residues" evidence="1">
    <location>
        <begin position="63"/>
        <end position="82"/>
    </location>
</feature>
<evidence type="ECO:0000313" key="2">
    <source>
        <dbReference type="EMBL" id="KAH3699908.1"/>
    </source>
</evidence>
<feature type="region of interest" description="Disordered" evidence="1">
    <location>
        <begin position="55"/>
        <end position="118"/>
    </location>
</feature>
<dbReference type="Proteomes" id="UP000828390">
    <property type="component" value="Unassembled WGS sequence"/>
</dbReference>
<accession>A0A9D3YJE8</accession>
<reference evidence="2" key="2">
    <citation type="submission" date="2020-11" db="EMBL/GenBank/DDBJ databases">
        <authorList>
            <person name="McCartney M.A."/>
            <person name="Auch B."/>
            <person name="Kono T."/>
            <person name="Mallez S."/>
            <person name="Becker A."/>
            <person name="Gohl D.M."/>
            <person name="Silverstein K.A.T."/>
            <person name="Koren S."/>
            <person name="Bechman K.B."/>
            <person name="Herman A."/>
            <person name="Abrahante J.E."/>
            <person name="Garbe J."/>
        </authorList>
    </citation>
    <scope>NUCLEOTIDE SEQUENCE</scope>
    <source>
        <strain evidence="2">Duluth1</strain>
        <tissue evidence="2">Whole animal</tissue>
    </source>
</reference>
<dbReference type="AlphaFoldDB" id="A0A9D3YJE8"/>
<gene>
    <name evidence="2" type="ORF">DPMN_074870</name>
</gene>
<name>A0A9D3YJE8_DREPO</name>
<organism evidence="2 3">
    <name type="scientific">Dreissena polymorpha</name>
    <name type="common">Zebra mussel</name>
    <name type="synonym">Mytilus polymorpha</name>
    <dbReference type="NCBI Taxonomy" id="45954"/>
    <lineage>
        <taxon>Eukaryota</taxon>
        <taxon>Metazoa</taxon>
        <taxon>Spiralia</taxon>
        <taxon>Lophotrochozoa</taxon>
        <taxon>Mollusca</taxon>
        <taxon>Bivalvia</taxon>
        <taxon>Autobranchia</taxon>
        <taxon>Heteroconchia</taxon>
        <taxon>Euheterodonta</taxon>
        <taxon>Imparidentia</taxon>
        <taxon>Neoheterodontei</taxon>
        <taxon>Myida</taxon>
        <taxon>Dreissenoidea</taxon>
        <taxon>Dreissenidae</taxon>
        <taxon>Dreissena</taxon>
    </lineage>
</organism>
<keyword evidence="3" id="KW-1185">Reference proteome</keyword>